<keyword evidence="1" id="KW-0812">Transmembrane</keyword>
<evidence type="ECO:0000313" key="3">
    <source>
        <dbReference type="EMBL" id="MFC4247193.1"/>
    </source>
</evidence>
<evidence type="ECO:0000256" key="1">
    <source>
        <dbReference type="SAM" id="Phobius"/>
    </source>
</evidence>
<sequence>MSFDDLQPRIAVAVGLLALIPAIIYAVGRPSFGGYVAAINVVLIFWSLYLATEPVANDHHGDESASSAP</sequence>
<dbReference type="InterPro" id="IPR058444">
    <property type="entry name" value="DUF8131"/>
</dbReference>
<keyword evidence="1" id="KW-1133">Transmembrane helix</keyword>
<evidence type="ECO:0000313" key="4">
    <source>
        <dbReference type="Proteomes" id="UP001595821"/>
    </source>
</evidence>
<dbReference type="Pfam" id="PF26452">
    <property type="entry name" value="DUF8131"/>
    <property type="match status" value="1"/>
</dbReference>
<dbReference type="GeneID" id="71853836"/>
<dbReference type="Proteomes" id="UP001595821">
    <property type="component" value="Unassembled WGS sequence"/>
</dbReference>
<accession>A0ABD5NYL4</accession>
<proteinExistence type="predicted"/>
<dbReference type="EMBL" id="JBHSDJ010000029">
    <property type="protein sequence ID" value="MFC4247193.1"/>
    <property type="molecule type" value="Genomic_DNA"/>
</dbReference>
<reference evidence="3 4" key="1">
    <citation type="journal article" date="2014" name="Int. J. Syst. Evol. Microbiol.">
        <title>Complete genome sequence of Corynebacterium casei LMG S-19264T (=DSM 44701T), isolated from a smear-ripened cheese.</title>
        <authorList>
            <consortium name="US DOE Joint Genome Institute (JGI-PGF)"/>
            <person name="Walter F."/>
            <person name="Albersmeier A."/>
            <person name="Kalinowski J."/>
            <person name="Ruckert C."/>
        </authorList>
    </citation>
    <scope>NUCLEOTIDE SEQUENCE [LARGE SCALE GENOMIC DNA]</scope>
    <source>
        <strain evidence="3 4">IBRC-M 10912</strain>
    </source>
</reference>
<dbReference type="AlphaFoldDB" id="A0ABD5NYL4"/>
<comment type="caution">
    <text evidence="3">The sequence shown here is derived from an EMBL/GenBank/DDBJ whole genome shotgun (WGS) entry which is preliminary data.</text>
</comment>
<gene>
    <name evidence="3" type="ORF">ACFOZ7_09310</name>
</gene>
<dbReference type="RefSeq" id="WP_246974531.1">
    <property type="nucleotide sequence ID" value="NZ_CP095397.1"/>
</dbReference>
<evidence type="ECO:0000259" key="2">
    <source>
        <dbReference type="Pfam" id="PF26452"/>
    </source>
</evidence>
<name>A0ABD5NYL4_9EURY</name>
<organism evidence="3 4">
    <name type="scientific">Natribaculum luteum</name>
    <dbReference type="NCBI Taxonomy" id="1586232"/>
    <lineage>
        <taxon>Archaea</taxon>
        <taxon>Methanobacteriati</taxon>
        <taxon>Methanobacteriota</taxon>
        <taxon>Stenosarchaea group</taxon>
        <taxon>Halobacteria</taxon>
        <taxon>Halobacteriales</taxon>
        <taxon>Natrialbaceae</taxon>
        <taxon>Natribaculum</taxon>
    </lineage>
</organism>
<feature type="transmembrane region" description="Helical" evidence="1">
    <location>
        <begin position="6"/>
        <end position="25"/>
    </location>
</feature>
<keyword evidence="1" id="KW-0472">Membrane</keyword>
<feature type="domain" description="DUF8131" evidence="2">
    <location>
        <begin position="5"/>
        <end position="64"/>
    </location>
</feature>
<feature type="transmembrane region" description="Helical" evidence="1">
    <location>
        <begin position="32"/>
        <end position="51"/>
    </location>
</feature>
<protein>
    <submittedName>
        <fullName evidence="3">Cytochrome-ba3 oxidase subunit</fullName>
    </submittedName>
</protein>